<gene>
    <name evidence="1" type="ORF">CIPAW_14G112400</name>
</gene>
<evidence type="ECO:0000313" key="2">
    <source>
        <dbReference type="Proteomes" id="UP000811609"/>
    </source>
</evidence>
<organism evidence="1 2">
    <name type="scientific">Carya illinoinensis</name>
    <name type="common">Pecan</name>
    <dbReference type="NCBI Taxonomy" id="32201"/>
    <lineage>
        <taxon>Eukaryota</taxon>
        <taxon>Viridiplantae</taxon>
        <taxon>Streptophyta</taxon>
        <taxon>Embryophyta</taxon>
        <taxon>Tracheophyta</taxon>
        <taxon>Spermatophyta</taxon>
        <taxon>Magnoliopsida</taxon>
        <taxon>eudicotyledons</taxon>
        <taxon>Gunneridae</taxon>
        <taxon>Pentapetalae</taxon>
        <taxon>rosids</taxon>
        <taxon>fabids</taxon>
        <taxon>Fagales</taxon>
        <taxon>Juglandaceae</taxon>
        <taxon>Carya</taxon>
    </lineage>
</organism>
<dbReference type="Proteomes" id="UP000811609">
    <property type="component" value="Chromosome 14"/>
</dbReference>
<keyword evidence="2" id="KW-1185">Reference proteome</keyword>
<dbReference type="EMBL" id="CM031822">
    <property type="protein sequence ID" value="KAG6629829.1"/>
    <property type="molecule type" value="Genomic_DNA"/>
</dbReference>
<accession>A0A8T1NDU5</accession>
<proteinExistence type="predicted"/>
<reference evidence="1" key="1">
    <citation type="submission" date="2020-12" db="EMBL/GenBank/DDBJ databases">
        <title>WGS assembly of Carya illinoinensis cv. Pawnee.</title>
        <authorList>
            <person name="Platts A."/>
            <person name="Shu S."/>
            <person name="Wright S."/>
            <person name="Barry K."/>
            <person name="Edger P."/>
            <person name="Pires J.C."/>
            <person name="Schmutz J."/>
        </authorList>
    </citation>
    <scope>NUCLEOTIDE SEQUENCE</scope>
    <source>
        <tissue evidence="1">Leaf</tissue>
    </source>
</reference>
<evidence type="ECO:0000313" key="1">
    <source>
        <dbReference type="EMBL" id="KAG6629829.1"/>
    </source>
</evidence>
<dbReference type="AlphaFoldDB" id="A0A8T1NDU5"/>
<name>A0A8T1NDU5_CARIL</name>
<comment type="caution">
    <text evidence="1">The sequence shown here is derived from an EMBL/GenBank/DDBJ whole genome shotgun (WGS) entry which is preliminary data.</text>
</comment>
<sequence>MREISQAYTENTKRWATGFQSKKCIAEEIGYGAGREKRGLPGSRRSGCKSHKNSHPFILSHVRKNTKKNTLHHIESICMLTRFSFAFLPSLPRCYLCTALSPMPMPTQPSQFDADWNFTLCTVFASSALLPRLKISSTALCF</sequence>
<protein>
    <submittedName>
        <fullName evidence="1">Uncharacterized protein</fullName>
    </submittedName>
</protein>